<feature type="transmembrane region" description="Helical" evidence="1">
    <location>
        <begin position="26"/>
        <end position="48"/>
    </location>
</feature>
<proteinExistence type="predicted"/>
<reference evidence="3" key="1">
    <citation type="submission" date="2013-01" db="EMBL/GenBank/DDBJ databases">
        <title>Draft Genome Sequence of a Mulberry Tree, Morus notabilis C.K. Schneid.</title>
        <authorList>
            <person name="He N."/>
            <person name="Zhao S."/>
        </authorList>
    </citation>
    <scope>NUCLEOTIDE SEQUENCE</scope>
</reference>
<dbReference type="Proteomes" id="UP000030645">
    <property type="component" value="Unassembled WGS sequence"/>
</dbReference>
<evidence type="ECO:0000313" key="3">
    <source>
        <dbReference type="Proteomes" id="UP000030645"/>
    </source>
</evidence>
<protein>
    <submittedName>
        <fullName evidence="2">Uncharacterized protein</fullName>
    </submittedName>
</protein>
<name>W9RWC2_9ROSA</name>
<organism evidence="2 3">
    <name type="scientific">Morus notabilis</name>
    <dbReference type="NCBI Taxonomy" id="981085"/>
    <lineage>
        <taxon>Eukaryota</taxon>
        <taxon>Viridiplantae</taxon>
        <taxon>Streptophyta</taxon>
        <taxon>Embryophyta</taxon>
        <taxon>Tracheophyta</taxon>
        <taxon>Spermatophyta</taxon>
        <taxon>Magnoliopsida</taxon>
        <taxon>eudicotyledons</taxon>
        <taxon>Gunneridae</taxon>
        <taxon>Pentapetalae</taxon>
        <taxon>rosids</taxon>
        <taxon>fabids</taxon>
        <taxon>Rosales</taxon>
        <taxon>Moraceae</taxon>
        <taxon>Moreae</taxon>
        <taxon>Morus</taxon>
    </lineage>
</organism>
<keyword evidence="1" id="KW-0472">Membrane</keyword>
<evidence type="ECO:0000256" key="1">
    <source>
        <dbReference type="SAM" id="Phobius"/>
    </source>
</evidence>
<sequence length="191" mass="21311">MADNLEEEQERTPSSYTLFLRVMSKGRTWVCIILLVYAIILTSSWNFLKSILSWYNLQSKSSSSTSRVARSLRVRASRSDVRGHVDGDVFGDDGAGDTGDVDRLCYGLGLLRLHVCVEGLRLLVDDLDGNSGAIEKGLGLIYHCKAGRAQELAQPRSSEHMSQLEMGISIAVFHRRRQEFGGGKEEEEEEE</sequence>
<dbReference type="AlphaFoldDB" id="W9RWC2"/>
<dbReference type="PANTHER" id="PTHR34656:SF1">
    <property type="entry name" value="PYRROLINE-5-CARBOXYLATE REDUCTASE"/>
    <property type="match status" value="1"/>
</dbReference>
<gene>
    <name evidence="2" type="ORF">L484_016877</name>
</gene>
<dbReference type="EMBL" id="KE345213">
    <property type="protein sequence ID" value="EXB95575.1"/>
    <property type="molecule type" value="Genomic_DNA"/>
</dbReference>
<dbReference type="PANTHER" id="PTHR34656">
    <property type="entry name" value="PYRROLINE-5-CARBOXYLATE REDUCTASE"/>
    <property type="match status" value="1"/>
</dbReference>
<evidence type="ECO:0000313" key="2">
    <source>
        <dbReference type="EMBL" id="EXB95575.1"/>
    </source>
</evidence>
<keyword evidence="1" id="KW-1133">Transmembrane helix</keyword>
<keyword evidence="3" id="KW-1185">Reference proteome</keyword>
<keyword evidence="1" id="KW-0812">Transmembrane</keyword>
<accession>W9RWC2</accession>